<name>A0A6A2ZDR5_HIBSY</name>
<dbReference type="InterPro" id="IPR002156">
    <property type="entry name" value="RNaseH_domain"/>
</dbReference>
<dbReference type="InterPro" id="IPR026960">
    <property type="entry name" value="RVT-Znf"/>
</dbReference>
<dbReference type="Pfam" id="PF13966">
    <property type="entry name" value="zf-RVT"/>
    <property type="match status" value="1"/>
</dbReference>
<proteinExistence type="predicted"/>
<dbReference type="EMBL" id="VEPZ02001168">
    <property type="protein sequence ID" value="KAE8689716.1"/>
    <property type="molecule type" value="Genomic_DNA"/>
</dbReference>
<sequence>MRQRRVTVEHAPIWLFRACLPTLPIIKLFGWRLTHEAIPVGRRLSLANLGNGICPMCRDAEETVLHAMRDCPDARTILLTSTVFLSPLTALVMYMTVPEFTHLPVLLWNLWNGHNLFVHEVRSTPGCHIISKCEALQSAFTTTTGRVLLGVLGAPTIVEAAALTSGIRLTSELDASQVIVESDSANLVRQFCSTTLDLSMASYIFFEAKCLLVANSNIRVLVVRRTANTTARGLAQ</sequence>
<keyword evidence="1" id="KW-0812">Transmembrane</keyword>
<evidence type="ECO:0000259" key="3">
    <source>
        <dbReference type="Pfam" id="PF13966"/>
    </source>
</evidence>
<keyword evidence="5" id="KW-1185">Reference proteome</keyword>
<dbReference type="Pfam" id="PF13456">
    <property type="entry name" value="RVT_3"/>
    <property type="match status" value="1"/>
</dbReference>
<dbReference type="GO" id="GO:0003676">
    <property type="term" value="F:nucleic acid binding"/>
    <property type="evidence" value="ECO:0007669"/>
    <property type="project" value="InterPro"/>
</dbReference>
<comment type="caution">
    <text evidence="4">The sequence shown here is derived from an EMBL/GenBank/DDBJ whole genome shotgun (WGS) entry which is preliminary data.</text>
</comment>
<dbReference type="GO" id="GO:0004523">
    <property type="term" value="F:RNA-DNA hybrid ribonuclease activity"/>
    <property type="evidence" value="ECO:0007669"/>
    <property type="project" value="InterPro"/>
</dbReference>
<reference evidence="4" key="1">
    <citation type="submission" date="2019-09" db="EMBL/GenBank/DDBJ databases">
        <title>Draft genome information of white flower Hibiscus syriacus.</title>
        <authorList>
            <person name="Kim Y.-M."/>
        </authorList>
    </citation>
    <scope>NUCLEOTIDE SEQUENCE [LARGE SCALE GENOMIC DNA]</scope>
    <source>
        <strain evidence="4">YM2019G1</strain>
    </source>
</reference>
<keyword evidence="1" id="KW-1133">Transmembrane helix</keyword>
<evidence type="ECO:0000313" key="4">
    <source>
        <dbReference type="EMBL" id="KAE8689716.1"/>
    </source>
</evidence>
<accession>A0A6A2ZDR5</accession>
<feature type="transmembrane region" description="Helical" evidence="1">
    <location>
        <begin position="77"/>
        <end position="97"/>
    </location>
</feature>
<dbReference type="Proteomes" id="UP000436088">
    <property type="component" value="Unassembled WGS sequence"/>
</dbReference>
<feature type="domain" description="RNase H type-1" evidence="2">
    <location>
        <begin position="154"/>
        <end position="236"/>
    </location>
</feature>
<protein>
    <recommendedName>
        <fullName evidence="6">Reverse transcriptase zinc-binding domain-containing protein</fullName>
    </recommendedName>
</protein>
<dbReference type="AlphaFoldDB" id="A0A6A2ZDR5"/>
<feature type="domain" description="Reverse transcriptase zinc-binding" evidence="3">
    <location>
        <begin position="24"/>
        <end position="76"/>
    </location>
</feature>
<gene>
    <name evidence="4" type="ORF">F3Y22_tig00110933pilonHSYRG00339</name>
</gene>
<evidence type="ECO:0000256" key="1">
    <source>
        <dbReference type="SAM" id="Phobius"/>
    </source>
</evidence>
<evidence type="ECO:0008006" key="6">
    <source>
        <dbReference type="Google" id="ProtNLM"/>
    </source>
</evidence>
<evidence type="ECO:0000259" key="2">
    <source>
        <dbReference type="Pfam" id="PF13456"/>
    </source>
</evidence>
<organism evidence="4 5">
    <name type="scientific">Hibiscus syriacus</name>
    <name type="common">Rose of Sharon</name>
    <dbReference type="NCBI Taxonomy" id="106335"/>
    <lineage>
        <taxon>Eukaryota</taxon>
        <taxon>Viridiplantae</taxon>
        <taxon>Streptophyta</taxon>
        <taxon>Embryophyta</taxon>
        <taxon>Tracheophyta</taxon>
        <taxon>Spermatophyta</taxon>
        <taxon>Magnoliopsida</taxon>
        <taxon>eudicotyledons</taxon>
        <taxon>Gunneridae</taxon>
        <taxon>Pentapetalae</taxon>
        <taxon>rosids</taxon>
        <taxon>malvids</taxon>
        <taxon>Malvales</taxon>
        <taxon>Malvaceae</taxon>
        <taxon>Malvoideae</taxon>
        <taxon>Hibiscus</taxon>
    </lineage>
</organism>
<evidence type="ECO:0000313" key="5">
    <source>
        <dbReference type="Proteomes" id="UP000436088"/>
    </source>
</evidence>
<keyword evidence="1" id="KW-0472">Membrane</keyword>